<organism evidence="12 13">
    <name type="scientific">Plantimonas leprariae</name>
    <dbReference type="NCBI Taxonomy" id="2615207"/>
    <lineage>
        <taxon>Bacteria</taxon>
        <taxon>Pseudomonadati</taxon>
        <taxon>Pseudomonadota</taxon>
        <taxon>Alphaproteobacteria</taxon>
        <taxon>Hyphomicrobiales</taxon>
        <taxon>Aurantimonadaceae</taxon>
        <taxon>Plantimonas</taxon>
    </lineage>
</organism>
<dbReference type="GO" id="GO:0005829">
    <property type="term" value="C:cytosol"/>
    <property type="evidence" value="ECO:0007669"/>
    <property type="project" value="TreeGrafter"/>
</dbReference>
<dbReference type="Pfam" id="PF01202">
    <property type="entry name" value="SKI"/>
    <property type="match status" value="1"/>
</dbReference>
<feature type="binding site" evidence="11">
    <location>
        <position position="179"/>
    </location>
    <ligand>
        <name>ATP</name>
        <dbReference type="ChEBI" id="CHEBI:30616"/>
    </ligand>
</feature>
<dbReference type="InterPro" id="IPR027417">
    <property type="entry name" value="P-loop_NTPase"/>
</dbReference>
<dbReference type="GO" id="GO:0000287">
    <property type="term" value="F:magnesium ion binding"/>
    <property type="evidence" value="ECO:0007669"/>
    <property type="project" value="UniProtKB-UniRule"/>
</dbReference>
<evidence type="ECO:0000256" key="4">
    <source>
        <dbReference type="ARBA" id="ARBA00022605"/>
    </source>
</evidence>
<dbReference type="InterPro" id="IPR023000">
    <property type="entry name" value="Shikimate_kinase_CS"/>
</dbReference>
<keyword evidence="5 11" id="KW-0808">Transferase</keyword>
<evidence type="ECO:0000313" key="12">
    <source>
        <dbReference type="EMBL" id="KAB0677052.1"/>
    </source>
</evidence>
<keyword evidence="11" id="KW-0963">Cytoplasm</keyword>
<dbReference type="InterPro" id="IPR031322">
    <property type="entry name" value="Shikimate/glucono_kinase"/>
</dbReference>
<evidence type="ECO:0000256" key="11">
    <source>
        <dbReference type="HAMAP-Rule" id="MF_00109"/>
    </source>
</evidence>
<comment type="subunit">
    <text evidence="11">Monomer.</text>
</comment>
<dbReference type="PROSITE" id="PS01128">
    <property type="entry name" value="SHIKIMATE_KINASE"/>
    <property type="match status" value="1"/>
</dbReference>
<evidence type="ECO:0000256" key="2">
    <source>
        <dbReference type="ARBA" id="ARBA00006997"/>
    </source>
</evidence>
<comment type="caution">
    <text evidence="12">The sequence shown here is derived from an EMBL/GenBank/DDBJ whole genome shotgun (WGS) entry which is preliminary data.</text>
</comment>
<evidence type="ECO:0000256" key="6">
    <source>
        <dbReference type="ARBA" id="ARBA00022741"/>
    </source>
</evidence>
<reference evidence="12 13" key="1">
    <citation type="submission" date="2019-09" db="EMBL/GenBank/DDBJ databases">
        <title>YIM 132180 draft genome.</title>
        <authorList>
            <person name="Zhang K."/>
        </authorList>
    </citation>
    <scope>NUCLEOTIDE SEQUENCE [LARGE SCALE GENOMIC DNA]</scope>
    <source>
        <strain evidence="12 13">YIM 132180</strain>
    </source>
</reference>
<accession>A0A7V7TUV9</accession>
<evidence type="ECO:0000256" key="8">
    <source>
        <dbReference type="ARBA" id="ARBA00022840"/>
    </source>
</evidence>
<keyword evidence="9 11" id="KW-0057">Aromatic amino acid biosynthesis</keyword>
<feature type="binding site" evidence="11">
    <location>
        <position position="119"/>
    </location>
    <ligand>
        <name>substrate</name>
    </ligand>
</feature>
<dbReference type="Gene3D" id="3.40.50.300">
    <property type="entry name" value="P-loop containing nucleotide triphosphate hydrolases"/>
    <property type="match status" value="1"/>
</dbReference>
<dbReference type="GO" id="GO:0004765">
    <property type="term" value="F:shikimate kinase activity"/>
    <property type="evidence" value="ECO:0007669"/>
    <property type="project" value="UniProtKB-UniRule"/>
</dbReference>
<evidence type="ECO:0000256" key="9">
    <source>
        <dbReference type="ARBA" id="ARBA00023141"/>
    </source>
</evidence>
<evidence type="ECO:0000313" key="13">
    <source>
        <dbReference type="Proteomes" id="UP000432089"/>
    </source>
</evidence>
<evidence type="ECO:0000256" key="1">
    <source>
        <dbReference type="ARBA" id="ARBA00004842"/>
    </source>
</evidence>
<evidence type="ECO:0000256" key="7">
    <source>
        <dbReference type="ARBA" id="ARBA00022777"/>
    </source>
</evidence>
<dbReference type="EC" id="2.7.1.71" evidence="3 11"/>
<dbReference type="PRINTS" id="PR01100">
    <property type="entry name" value="SHIKIMTKNASE"/>
</dbReference>
<comment type="pathway">
    <text evidence="1 11">Metabolic intermediate biosynthesis; chorismate biosynthesis; chorismate from D-erythrose 4-phosphate and phosphoenolpyruvate: step 5/7.</text>
</comment>
<dbReference type="EMBL" id="VZDO01000019">
    <property type="protein sequence ID" value="KAB0677052.1"/>
    <property type="molecule type" value="Genomic_DNA"/>
</dbReference>
<dbReference type="InterPro" id="IPR000623">
    <property type="entry name" value="Shikimate_kinase/TSH1"/>
</dbReference>
<dbReference type="SUPFAM" id="SSF52540">
    <property type="entry name" value="P-loop containing nucleoside triphosphate hydrolases"/>
    <property type="match status" value="1"/>
</dbReference>
<dbReference type="GO" id="GO:0008652">
    <property type="term" value="P:amino acid biosynthetic process"/>
    <property type="evidence" value="ECO:0007669"/>
    <property type="project" value="UniProtKB-KW"/>
</dbReference>
<protein>
    <recommendedName>
        <fullName evidence="3 11">Shikimate kinase</fullName>
        <shortName evidence="11">SK</shortName>
        <ecNumber evidence="3 11">2.7.1.71</ecNumber>
    </recommendedName>
</protein>
<comment type="similarity">
    <text evidence="2 11">Belongs to the shikimate kinase family.</text>
</comment>
<comment type="catalytic activity">
    <reaction evidence="10 11">
        <text>shikimate + ATP = 3-phosphoshikimate + ADP + H(+)</text>
        <dbReference type="Rhea" id="RHEA:13121"/>
        <dbReference type="ChEBI" id="CHEBI:15378"/>
        <dbReference type="ChEBI" id="CHEBI:30616"/>
        <dbReference type="ChEBI" id="CHEBI:36208"/>
        <dbReference type="ChEBI" id="CHEBI:145989"/>
        <dbReference type="ChEBI" id="CHEBI:456216"/>
        <dbReference type="EC" id="2.7.1.71"/>
    </reaction>
</comment>
<feature type="binding site" evidence="11">
    <location>
        <begin position="73"/>
        <end position="78"/>
    </location>
    <ligand>
        <name>ATP</name>
        <dbReference type="ChEBI" id="CHEBI:30616"/>
    </ligand>
</feature>
<gene>
    <name evidence="11" type="primary">aroK</name>
    <name evidence="12" type="ORF">F6X38_19510</name>
</gene>
<feature type="binding site" evidence="11">
    <location>
        <position position="198"/>
    </location>
    <ligand>
        <name>substrate</name>
    </ligand>
</feature>
<dbReference type="GO" id="GO:0009423">
    <property type="term" value="P:chorismate biosynthetic process"/>
    <property type="evidence" value="ECO:0007669"/>
    <property type="project" value="UniProtKB-UniRule"/>
</dbReference>
<keyword evidence="11" id="KW-0460">Magnesium</keyword>
<evidence type="ECO:0000256" key="3">
    <source>
        <dbReference type="ARBA" id="ARBA00012154"/>
    </source>
</evidence>
<keyword evidence="13" id="KW-1185">Reference proteome</keyword>
<dbReference type="UniPathway" id="UPA00053">
    <property type="reaction ID" value="UER00088"/>
</dbReference>
<dbReference type="GO" id="GO:0009073">
    <property type="term" value="P:aromatic amino acid family biosynthetic process"/>
    <property type="evidence" value="ECO:0007669"/>
    <property type="project" value="UniProtKB-KW"/>
</dbReference>
<dbReference type="HAMAP" id="MF_00109">
    <property type="entry name" value="Shikimate_kinase"/>
    <property type="match status" value="1"/>
</dbReference>
<dbReference type="Proteomes" id="UP000432089">
    <property type="component" value="Unassembled WGS sequence"/>
</dbReference>
<comment type="function">
    <text evidence="11">Catalyzes the specific phosphorylation of the 3-hydroxyl group of shikimic acid using ATP as a cosubstrate.</text>
</comment>
<proteinExistence type="inferred from homology"/>
<feature type="binding site" evidence="11">
    <location>
        <position position="77"/>
    </location>
    <ligand>
        <name>Mg(2+)</name>
        <dbReference type="ChEBI" id="CHEBI:18420"/>
    </ligand>
</feature>
<dbReference type="AlphaFoldDB" id="A0A7V7TUV9"/>
<dbReference type="NCBIfam" id="NF010552">
    <property type="entry name" value="PRK13946.1"/>
    <property type="match status" value="1"/>
</dbReference>
<name>A0A7V7TUV9_9HYPH</name>
<keyword evidence="7 11" id="KW-0418">Kinase</keyword>
<comment type="cofactor">
    <cofactor evidence="11">
        <name>Mg(2+)</name>
        <dbReference type="ChEBI" id="CHEBI:18420"/>
    </cofactor>
    <text evidence="11">Binds 1 Mg(2+) ion per subunit.</text>
</comment>
<keyword evidence="6 11" id="KW-0547">Nucleotide-binding</keyword>
<feature type="binding site" evidence="11">
    <location>
        <position position="141"/>
    </location>
    <ligand>
        <name>substrate</name>
    </ligand>
</feature>
<sequence>MRFRASRGSGPASPWRAGCVAAAPELDAPPHLLFPVRARRVGRVDRNGSIETAGGHIASRLGRRSVVLIGLMGAGKSTVGRRLAQRLDVPFQDTDTEIEAVSRMTIPELFAAYGEDEFRALERRIVARLAAEGPQVLATGGGAFMSEETRSVLATRAVTVWLNADLDTLMERVMRRNNRPLLKTGDPRETMRRLMETRYPVYGLADITVHSRQVKRETVAEEIVEALDRHLDPVSVAVSA</sequence>
<feature type="binding site" evidence="11">
    <location>
        <position position="95"/>
    </location>
    <ligand>
        <name>substrate</name>
    </ligand>
</feature>
<keyword evidence="4 11" id="KW-0028">Amino-acid biosynthesis</keyword>
<comment type="subcellular location">
    <subcellularLocation>
        <location evidence="11">Cytoplasm</location>
    </subcellularLocation>
</comment>
<dbReference type="PANTHER" id="PTHR21087:SF16">
    <property type="entry name" value="SHIKIMATE KINASE 1, CHLOROPLASTIC"/>
    <property type="match status" value="1"/>
</dbReference>
<keyword evidence="8 11" id="KW-0067">ATP-binding</keyword>
<keyword evidence="11" id="KW-0479">Metal-binding</keyword>
<comment type="caution">
    <text evidence="11">Lacks conserved residue(s) required for the propagation of feature annotation.</text>
</comment>
<dbReference type="PANTHER" id="PTHR21087">
    <property type="entry name" value="SHIKIMATE KINASE"/>
    <property type="match status" value="1"/>
</dbReference>
<dbReference type="GO" id="GO:0005524">
    <property type="term" value="F:ATP binding"/>
    <property type="evidence" value="ECO:0007669"/>
    <property type="project" value="UniProtKB-UniRule"/>
</dbReference>
<dbReference type="CDD" id="cd00464">
    <property type="entry name" value="SK"/>
    <property type="match status" value="1"/>
</dbReference>
<evidence type="ECO:0000256" key="10">
    <source>
        <dbReference type="ARBA" id="ARBA00048567"/>
    </source>
</evidence>
<evidence type="ECO:0000256" key="5">
    <source>
        <dbReference type="ARBA" id="ARBA00022679"/>
    </source>
</evidence>